<reference evidence="2" key="1">
    <citation type="journal article" date="2008" name="Genomics">
        <title>Large-insert genome analysis technology detects structural variation in Pseudomonas aeruginosa clinical strains from cystic fibrosis patients.</title>
        <authorList>
            <person name="Hayden H.S."/>
            <person name="Gillett W."/>
            <person name="Saenphimmachak C."/>
            <person name="Lim R."/>
            <person name="Zhou Y."/>
            <person name="Jacobs M.A."/>
            <person name="Chang J."/>
            <person name="Rohmer L."/>
            <person name="D'Argenio D.A."/>
            <person name="Palmieri A."/>
            <person name="Levy R."/>
            <person name="Haugen E."/>
            <person name="Wong G.K."/>
            <person name="Brittnacher M.J."/>
            <person name="Burns J.L."/>
            <person name="Miller S.I."/>
            <person name="Olson M.V."/>
            <person name="Kaul R."/>
        </authorList>
    </citation>
    <scope>NUCLEOTIDE SEQUENCE</scope>
    <source>
        <strain evidence="2">PACS10223</strain>
    </source>
</reference>
<dbReference type="EMBL" id="EU595740">
    <property type="protein sequence ID" value="ACD38825.1"/>
    <property type="molecule type" value="Genomic_DNA"/>
</dbReference>
<accession>B3G181</accession>
<sequence length="67" mass="6845">MMVCMVGSLPGDGCRGGLFGGDQTAPGRGEDEQDVEGGHGQCAKEGGFTLGIHGACLPAPLHFQQEE</sequence>
<evidence type="ECO:0000256" key="1">
    <source>
        <dbReference type="SAM" id="MobiDB-lite"/>
    </source>
</evidence>
<protein>
    <submittedName>
        <fullName evidence="2">Uncharacterized protein</fullName>
    </submittedName>
</protein>
<proteinExistence type="predicted"/>
<gene>
    <name evidence="2" type="ORF">PACL_0577</name>
</gene>
<evidence type="ECO:0000313" key="2">
    <source>
        <dbReference type="EMBL" id="ACD38825.1"/>
    </source>
</evidence>
<feature type="region of interest" description="Disordered" evidence="1">
    <location>
        <begin position="15"/>
        <end position="41"/>
    </location>
</feature>
<name>B3G181_PSEAI</name>
<organism evidence="2">
    <name type="scientific">Pseudomonas aeruginosa</name>
    <dbReference type="NCBI Taxonomy" id="287"/>
    <lineage>
        <taxon>Bacteria</taxon>
        <taxon>Pseudomonadati</taxon>
        <taxon>Pseudomonadota</taxon>
        <taxon>Gammaproteobacteria</taxon>
        <taxon>Pseudomonadales</taxon>
        <taxon>Pseudomonadaceae</taxon>
        <taxon>Pseudomonas</taxon>
    </lineage>
</organism>
<dbReference type="AlphaFoldDB" id="B3G181"/>